<keyword evidence="6 11" id="KW-0808">Transferase</keyword>
<dbReference type="InterPro" id="IPR012000">
    <property type="entry name" value="Thiamin_PyroP_enz_cen_dom"/>
</dbReference>
<evidence type="ECO:0000259" key="12">
    <source>
        <dbReference type="Pfam" id="PF00205"/>
    </source>
</evidence>
<dbReference type="InterPro" id="IPR039368">
    <property type="entry name" value="AHAS_TPP"/>
</dbReference>
<dbReference type="InterPro" id="IPR029061">
    <property type="entry name" value="THDP-binding"/>
</dbReference>
<feature type="domain" description="Thiamine pyrophosphate enzyme central" evidence="12">
    <location>
        <begin position="195"/>
        <end position="329"/>
    </location>
</feature>
<reference evidence="15 16" key="1">
    <citation type="journal article" date="2023" name="Microorganisms">
        <title>Thiorhodovibrio frisius and Trv. litoralis spp. nov., Two Novel Members from a Clade of Fastidious Purple Sulfur Bacteria That Exhibit Unique Red-Shifted Light-Harvesting Capabilities.</title>
        <authorList>
            <person name="Methner A."/>
            <person name="Kuzyk S.B."/>
            <person name="Petersen J."/>
            <person name="Bauer S."/>
            <person name="Brinkmann H."/>
            <person name="Sichau K."/>
            <person name="Wanner G."/>
            <person name="Wolf J."/>
            <person name="Neumann-Schaal M."/>
            <person name="Henke P."/>
            <person name="Tank M."/>
            <person name="Sproer C."/>
            <person name="Bunk B."/>
            <person name="Overmann J."/>
        </authorList>
    </citation>
    <scope>NUCLEOTIDE SEQUENCE [LARGE SCALE GENOMIC DNA]</scope>
    <source>
        <strain evidence="15 16">DSM 6702</strain>
    </source>
</reference>
<comment type="pathway">
    <text evidence="2 11">Amino-acid biosynthesis; L-valine biosynthesis; L-valine from pyruvate: step 1/4.</text>
</comment>
<dbReference type="NCBIfam" id="NF006016">
    <property type="entry name" value="PRK08155.1"/>
    <property type="match status" value="1"/>
</dbReference>
<dbReference type="InterPro" id="IPR029035">
    <property type="entry name" value="DHS-like_NAD/FAD-binding_dom"/>
</dbReference>
<comment type="cofactor">
    <cofactor evidence="11">
        <name>Mg(2+)</name>
        <dbReference type="ChEBI" id="CHEBI:18420"/>
    </cofactor>
    <text evidence="11">Binds 1 Mg(2+) ion per subunit.</text>
</comment>
<dbReference type="CDD" id="cd02015">
    <property type="entry name" value="TPP_AHAS"/>
    <property type="match status" value="1"/>
</dbReference>
<dbReference type="Gene3D" id="3.40.50.970">
    <property type="match status" value="2"/>
</dbReference>
<gene>
    <name evidence="15" type="primary">ilvB_2</name>
    <name evidence="15" type="ORF">Thiowin_02444</name>
</gene>
<dbReference type="InterPro" id="IPR011766">
    <property type="entry name" value="TPP_enzyme_TPP-bd"/>
</dbReference>
<evidence type="ECO:0000256" key="3">
    <source>
        <dbReference type="ARBA" id="ARBA00007812"/>
    </source>
</evidence>
<dbReference type="SUPFAM" id="SSF52518">
    <property type="entry name" value="Thiamin diphosphate-binding fold (THDP-binding)"/>
    <property type="match status" value="2"/>
</dbReference>
<dbReference type="SUPFAM" id="SSF52467">
    <property type="entry name" value="DHS-like NAD/FAD-binding domain"/>
    <property type="match status" value="1"/>
</dbReference>
<dbReference type="CDD" id="cd07035">
    <property type="entry name" value="TPP_PYR_POX_like"/>
    <property type="match status" value="1"/>
</dbReference>
<evidence type="ECO:0000256" key="1">
    <source>
        <dbReference type="ARBA" id="ARBA00004974"/>
    </source>
</evidence>
<evidence type="ECO:0000256" key="6">
    <source>
        <dbReference type="ARBA" id="ARBA00022679"/>
    </source>
</evidence>
<dbReference type="NCBIfam" id="TIGR00118">
    <property type="entry name" value="acolac_lg"/>
    <property type="match status" value="1"/>
</dbReference>
<evidence type="ECO:0000256" key="5">
    <source>
        <dbReference type="ARBA" id="ARBA00022605"/>
    </source>
</evidence>
<evidence type="ECO:0000256" key="9">
    <source>
        <dbReference type="ARBA" id="ARBA00023052"/>
    </source>
</evidence>
<evidence type="ECO:0000256" key="2">
    <source>
        <dbReference type="ARBA" id="ARBA00005025"/>
    </source>
</evidence>
<dbReference type="PANTHER" id="PTHR18968:SF170">
    <property type="entry name" value="ACETOLACTATE SYNTHASE ISOZYME 1 LARGE SUBUNIT"/>
    <property type="match status" value="1"/>
</dbReference>
<dbReference type="PROSITE" id="PS00187">
    <property type="entry name" value="TPP_ENZYMES"/>
    <property type="match status" value="1"/>
</dbReference>
<keyword evidence="8 11" id="KW-0460">Magnesium</keyword>
<accession>A0ABZ0S9W6</accession>
<dbReference type="Pfam" id="PF02776">
    <property type="entry name" value="TPP_enzyme_N"/>
    <property type="match status" value="1"/>
</dbReference>
<feature type="domain" description="Thiamine pyrophosphate enzyme N-terminal TPP-binding" evidence="14">
    <location>
        <begin position="8"/>
        <end position="122"/>
    </location>
</feature>
<keyword evidence="5 11" id="KW-0028">Amino-acid biosynthesis</keyword>
<comment type="cofactor">
    <cofactor evidence="11">
        <name>thiamine diphosphate</name>
        <dbReference type="ChEBI" id="CHEBI:58937"/>
    </cofactor>
    <text evidence="11">Binds 1 thiamine pyrophosphate per subunit.</text>
</comment>
<comment type="pathway">
    <text evidence="1 11">Amino-acid biosynthesis; L-isoleucine biosynthesis; L-isoleucine from 2-oxobutanoate: step 1/4.</text>
</comment>
<dbReference type="EC" id="2.2.1.6" evidence="4 11"/>
<dbReference type="InterPro" id="IPR000399">
    <property type="entry name" value="TPP-bd_CS"/>
</dbReference>
<keyword evidence="9 11" id="KW-0786">Thiamine pyrophosphate</keyword>
<dbReference type="GO" id="GO:0003984">
    <property type="term" value="F:acetolactate synthase activity"/>
    <property type="evidence" value="ECO:0007669"/>
    <property type="project" value="UniProtKB-EC"/>
</dbReference>
<dbReference type="Pfam" id="PF02775">
    <property type="entry name" value="TPP_enzyme_C"/>
    <property type="match status" value="1"/>
</dbReference>
<keyword evidence="16" id="KW-1185">Reference proteome</keyword>
<dbReference type="Pfam" id="PF00205">
    <property type="entry name" value="TPP_enzyme_M"/>
    <property type="match status" value="1"/>
</dbReference>
<dbReference type="InterPro" id="IPR012846">
    <property type="entry name" value="Acetolactate_synth_lsu"/>
</dbReference>
<dbReference type="RefSeq" id="WP_328987943.1">
    <property type="nucleotide sequence ID" value="NZ_CP121472.1"/>
</dbReference>
<keyword evidence="10 11" id="KW-0100">Branched-chain amino acid biosynthesis</keyword>
<feature type="domain" description="Thiamine pyrophosphate enzyme TPP-binding" evidence="13">
    <location>
        <begin position="386"/>
        <end position="534"/>
    </location>
</feature>
<evidence type="ECO:0000256" key="7">
    <source>
        <dbReference type="ARBA" id="ARBA00022723"/>
    </source>
</evidence>
<dbReference type="Gene3D" id="3.40.50.1220">
    <property type="entry name" value="TPP-binding domain"/>
    <property type="match status" value="1"/>
</dbReference>
<dbReference type="InterPro" id="IPR012001">
    <property type="entry name" value="Thiamin_PyroP_enz_TPP-bd_dom"/>
</dbReference>
<evidence type="ECO:0000313" key="15">
    <source>
        <dbReference type="EMBL" id="WPL17433.1"/>
    </source>
</evidence>
<dbReference type="InterPro" id="IPR045229">
    <property type="entry name" value="TPP_enz"/>
</dbReference>
<evidence type="ECO:0000256" key="8">
    <source>
        <dbReference type="ARBA" id="ARBA00022842"/>
    </source>
</evidence>
<proteinExistence type="inferred from homology"/>
<protein>
    <recommendedName>
        <fullName evidence="4 11">Acetolactate synthase</fullName>
        <ecNumber evidence="4 11">2.2.1.6</ecNumber>
    </recommendedName>
</protein>
<name>A0ABZ0S9W6_9GAMM</name>
<keyword evidence="7 11" id="KW-0479">Metal-binding</keyword>
<evidence type="ECO:0000259" key="13">
    <source>
        <dbReference type="Pfam" id="PF02775"/>
    </source>
</evidence>
<evidence type="ECO:0000313" key="16">
    <source>
        <dbReference type="Proteomes" id="UP001432180"/>
    </source>
</evidence>
<sequence length="558" mass="59320">MSNVERLTGAQLVIRLLERQGVRVIAGIPGSANLPLYDALSSSLRIRHVLTRTEQGAGFIAQGLARASRQPAVCFATSGPGATNLLTAIADAKLDSIPVVAITGQVAYALIGTDAFQEVDTYGLSLPITKHNYLVRSAAELVHILPQAFQIAASGRPGPVLIDIPRDVQLETVEIEHWPEPGIATAPPAVDASLLQEAARLVAQAERPILYLGGGVIQSGAAPVARAILERCGLPTVTTLHALGVLPVDHPLWLGMLGMHGAPCANRAMDESDLLIVVGARFDDRATGKLAEFCPHARVIHIDIDPAELDKLRASHVAISGEADAVLQQWQPLLASSARPSWLARVRQLKADWPLRLPGADDPRTHYGLVRAVGDCLDEQALIATDVGQHQMWAAQAYPHRQPGRWLTSGGLGTMGFGLPTAIGAALAEPDNTVVCFTGDGSLLMNVQELVTAVQEDVNLKIVLMNNSALGLVHQQQTQFYGARCFASRFSHSPNFVALAEACGLPAVDLDTTPDPHQALADAIARPGPCLIHCRIDAQQRVNPIVPPGAANRDMIGV</sequence>
<comment type="similarity">
    <text evidence="3 11">Belongs to the TPP enzyme family.</text>
</comment>
<evidence type="ECO:0000256" key="4">
    <source>
        <dbReference type="ARBA" id="ARBA00013145"/>
    </source>
</evidence>
<dbReference type="EMBL" id="CP121472">
    <property type="protein sequence ID" value="WPL17433.1"/>
    <property type="molecule type" value="Genomic_DNA"/>
</dbReference>
<evidence type="ECO:0000256" key="10">
    <source>
        <dbReference type="ARBA" id="ARBA00023304"/>
    </source>
</evidence>
<organism evidence="15 16">
    <name type="scientific">Thiorhodovibrio winogradskyi</name>
    <dbReference type="NCBI Taxonomy" id="77007"/>
    <lineage>
        <taxon>Bacteria</taxon>
        <taxon>Pseudomonadati</taxon>
        <taxon>Pseudomonadota</taxon>
        <taxon>Gammaproteobacteria</taxon>
        <taxon>Chromatiales</taxon>
        <taxon>Chromatiaceae</taxon>
        <taxon>Thiorhodovibrio</taxon>
    </lineage>
</organism>
<evidence type="ECO:0000256" key="11">
    <source>
        <dbReference type="RuleBase" id="RU003591"/>
    </source>
</evidence>
<dbReference type="PANTHER" id="PTHR18968">
    <property type="entry name" value="THIAMINE PYROPHOSPHATE ENZYMES"/>
    <property type="match status" value="1"/>
</dbReference>
<dbReference type="Proteomes" id="UP001432180">
    <property type="component" value="Chromosome"/>
</dbReference>
<comment type="catalytic activity">
    <reaction evidence="11">
        <text>2 pyruvate + H(+) = (2S)-2-acetolactate + CO2</text>
        <dbReference type="Rhea" id="RHEA:25249"/>
        <dbReference type="ChEBI" id="CHEBI:15361"/>
        <dbReference type="ChEBI" id="CHEBI:15378"/>
        <dbReference type="ChEBI" id="CHEBI:16526"/>
        <dbReference type="ChEBI" id="CHEBI:58476"/>
        <dbReference type="EC" id="2.2.1.6"/>
    </reaction>
</comment>
<evidence type="ECO:0000259" key="14">
    <source>
        <dbReference type="Pfam" id="PF02776"/>
    </source>
</evidence>